<feature type="compositionally biased region" description="Low complexity" evidence="1">
    <location>
        <begin position="317"/>
        <end position="326"/>
    </location>
</feature>
<feature type="transmembrane region" description="Helical" evidence="2">
    <location>
        <begin position="141"/>
        <end position="160"/>
    </location>
</feature>
<dbReference type="Pfam" id="PF20152">
    <property type="entry name" value="DUF6534"/>
    <property type="match status" value="1"/>
</dbReference>
<keyword evidence="5" id="KW-1185">Reference proteome</keyword>
<evidence type="ECO:0000256" key="2">
    <source>
        <dbReference type="SAM" id="Phobius"/>
    </source>
</evidence>
<organism evidence="4 5">
    <name type="scientific">Cylindrobasidium torrendii FP15055 ss-10</name>
    <dbReference type="NCBI Taxonomy" id="1314674"/>
    <lineage>
        <taxon>Eukaryota</taxon>
        <taxon>Fungi</taxon>
        <taxon>Dikarya</taxon>
        <taxon>Basidiomycota</taxon>
        <taxon>Agaricomycotina</taxon>
        <taxon>Agaricomycetes</taxon>
        <taxon>Agaricomycetidae</taxon>
        <taxon>Agaricales</taxon>
        <taxon>Marasmiineae</taxon>
        <taxon>Physalacriaceae</taxon>
        <taxon>Cylindrobasidium</taxon>
    </lineage>
</organism>
<feature type="transmembrane region" description="Helical" evidence="2">
    <location>
        <begin position="238"/>
        <end position="257"/>
    </location>
</feature>
<name>A0A0D7B8G3_9AGAR</name>
<reference evidence="4 5" key="1">
    <citation type="journal article" date="2015" name="Fungal Genet. Biol.">
        <title>Evolution of novel wood decay mechanisms in Agaricales revealed by the genome sequences of Fistulina hepatica and Cylindrobasidium torrendii.</title>
        <authorList>
            <person name="Floudas D."/>
            <person name="Held B.W."/>
            <person name="Riley R."/>
            <person name="Nagy L.G."/>
            <person name="Koehler G."/>
            <person name="Ransdell A.S."/>
            <person name="Younus H."/>
            <person name="Chow J."/>
            <person name="Chiniquy J."/>
            <person name="Lipzen A."/>
            <person name="Tritt A."/>
            <person name="Sun H."/>
            <person name="Haridas S."/>
            <person name="LaButti K."/>
            <person name="Ohm R.A."/>
            <person name="Kues U."/>
            <person name="Blanchette R.A."/>
            <person name="Grigoriev I.V."/>
            <person name="Minto R.E."/>
            <person name="Hibbett D.S."/>
        </authorList>
    </citation>
    <scope>NUCLEOTIDE SEQUENCE [LARGE SCALE GENOMIC DNA]</scope>
    <source>
        <strain evidence="4 5">FP15055 ss-10</strain>
    </source>
</reference>
<evidence type="ECO:0000313" key="5">
    <source>
        <dbReference type="Proteomes" id="UP000054007"/>
    </source>
</evidence>
<evidence type="ECO:0000313" key="4">
    <source>
        <dbReference type="EMBL" id="KIY65806.1"/>
    </source>
</evidence>
<keyword evidence="2" id="KW-1133">Transmembrane helix</keyword>
<feature type="domain" description="DUF6534" evidence="3">
    <location>
        <begin position="189"/>
        <end position="273"/>
    </location>
</feature>
<feature type="transmembrane region" description="Helical" evidence="2">
    <location>
        <begin position="71"/>
        <end position="94"/>
    </location>
</feature>
<sequence length="346" mass="38199">MDSHPPPNSTGHMGPAPNPAIDPTLHMSFDSTLGALLIGGLLAMALWGISGIQTFAFFYNNTRDRRGLKALIGFLYIADTFHSALCCHLLYHYLIKGFTNIHSTLIPVWSVNLLVVVTSVVDFIVRGLFTKRLYRLSGNRALAILIVVLSFADLVVGIYITARAFRLTTYLELEVISNLFYLNFACGTSSDILVSLGLTYYLLHSRTSVKKTNSLISTLLVYTINTGLIVAIDAALGVILFAAMPGNFIFLTPYVWLSKLYLNSYLASLNAREALRERNADVSIRFNTAIEFSPSASEPPTPLSSTLLRSEKRHSSDIGTSLSSSSRDVEMERLRDEGASKRFSRI</sequence>
<accession>A0A0D7B8G3</accession>
<dbReference type="Proteomes" id="UP000054007">
    <property type="component" value="Unassembled WGS sequence"/>
</dbReference>
<feature type="region of interest" description="Disordered" evidence="1">
    <location>
        <begin position="294"/>
        <end position="346"/>
    </location>
</feature>
<dbReference type="PANTHER" id="PTHR40465:SF1">
    <property type="entry name" value="DUF6534 DOMAIN-CONTAINING PROTEIN"/>
    <property type="match status" value="1"/>
</dbReference>
<evidence type="ECO:0000256" key="1">
    <source>
        <dbReference type="SAM" id="MobiDB-lite"/>
    </source>
</evidence>
<feature type="compositionally biased region" description="Basic and acidic residues" evidence="1">
    <location>
        <begin position="327"/>
        <end position="340"/>
    </location>
</feature>
<gene>
    <name evidence="4" type="ORF">CYLTODRAFT_423998</name>
</gene>
<feature type="transmembrane region" description="Helical" evidence="2">
    <location>
        <begin position="215"/>
        <end position="232"/>
    </location>
</feature>
<dbReference type="PANTHER" id="PTHR40465">
    <property type="entry name" value="CHROMOSOME 1, WHOLE GENOME SHOTGUN SEQUENCE"/>
    <property type="match status" value="1"/>
</dbReference>
<protein>
    <recommendedName>
        <fullName evidence="3">DUF6534 domain-containing protein</fullName>
    </recommendedName>
</protein>
<dbReference type="InterPro" id="IPR045339">
    <property type="entry name" value="DUF6534"/>
</dbReference>
<dbReference type="EMBL" id="KN880576">
    <property type="protein sequence ID" value="KIY65806.1"/>
    <property type="molecule type" value="Genomic_DNA"/>
</dbReference>
<dbReference type="AlphaFoldDB" id="A0A0D7B8G3"/>
<keyword evidence="2" id="KW-0472">Membrane</keyword>
<dbReference type="OrthoDB" id="3214861at2759"/>
<feature type="transmembrane region" description="Helical" evidence="2">
    <location>
        <begin position="106"/>
        <end position="129"/>
    </location>
</feature>
<evidence type="ECO:0000259" key="3">
    <source>
        <dbReference type="Pfam" id="PF20152"/>
    </source>
</evidence>
<feature type="transmembrane region" description="Helical" evidence="2">
    <location>
        <begin position="180"/>
        <end position="203"/>
    </location>
</feature>
<proteinExistence type="predicted"/>
<keyword evidence="2" id="KW-0812">Transmembrane</keyword>
<dbReference type="STRING" id="1314674.A0A0D7B8G3"/>
<feature type="transmembrane region" description="Helical" evidence="2">
    <location>
        <begin position="33"/>
        <end position="59"/>
    </location>
</feature>